<evidence type="ECO:0000313" key="1">
    <source>
        <dbReference type="EMBL" id="PHV70870.1"/>
    </source>
</evidence>
<protein>
    <submittedName>
        <fullName evidence="1">Uncharacterized protein</fullName>
    </submittedName>
</protein>
<reference evidence="1" key="1">
    <citation type="submission" date="2017-10" db="EMBL/GenBank/DDBJ databases">
        <title>Genome sequence of cellulolytic Lachnospiraceae bacterium XHS1971 isolated from hotspring sediment.</title>
        <authorList>
            <person name="Vasudevan G."/>
            <person name="Joshi A.J."/>
            <person name="Hivarkar S."/>
            <person name="Lanjekar V.B."/>
            <person name="Dhakephalkar P.K."/>
            <person name="Dagar S."/>
        </authorList>
    </citation>
    <scope>NUCLEOTIDE SEQUENCE</scope>
    <source>
        <strain evidence="1">XHS1971</strain>
    </source>
</reference>
<proteinExistence type="predicted"/>
<keyword evidence="2" id="KW-1185">Reference proteome</keyword>
<sequence>MKELKALIKIELRSTLLMSIYFLVVNLCGLAACKIAMDKNYVNQLRYGIGWYIAQPNGEYIYPVLVGTYCFTLGGIILLVYFQFVKDKSLEVGRFLKALPYTNRQRGFVKIGMGILSYTLPFLILIGGMLLLHGSFVGQMQEIYNVFMNQEVIERIIHINELLKMFLLMYMTFIAVYLFLMLVQYVANNNLGSIIMSILTLIAPLFIVLSGSEIYSFFRRMHRLRNLIIEFLFVPGYPLTLEGGSFALDRQNQEQAHFIGYQEINHYGLKVVGLILFIGLCLIFIHLLIKHTKMEDSDKLFNHGLAKWIFIIGVTVCSGLLLADMGLLFILPLFMDEYFVMTQVLILIGALIGFVIAYKIGRIGSYKREEK</sequence>
<name>A0AC61DDH1_9FIRM</name>
<organism evidence="1 2">
    <name type="scientific">Sporanaerobium hydrogeniformans</name>
    <dbReference type="NCBI Taxonomy" id="3072179"/>
    <lineage>
        <taxon>Bacteria</taxon>
        <taxon>Bacillati</taxon>
        <taxon>Bacillota</taxon>
        <taxon>Clostridia</taxon>
        <taxon>Lachnospirales</taxon>
        <taxon>Lachnospiraceae</taxon>
        <taxon>Sporanaerobium</taxon>
    </lineage>
</organism>
<accession>A0AC61DDH1</accession>
<dbReference type="EMBL" id="PEDL01000006">
    <property type="protein sequence ID" value="PHV70870.1"/>
    <property type="molecule type" value="Genomic_DNA"/>
</dbReference>
<evidence type="ECO:0000313" key="2">
    <source>
        <dbReference type="Proteomes" id="UP000224460"/>
    </source>
</evidence>
<gene>
    <name evidence="1" type="ORF">CS063_07550</name>
</gene>
<dbReference type="Proteomes" id="UP000224460">
    <property type="component" value="Unassembled WGS sequence"/>
</dbReference>
<comment type="caution">
    <text evidence="1">The sequence shown here is derived from an EMBL/GenBank/DDBJ whole genome shotgun (WGS) entry which is preliminary data.</text>
</comment>